<protein>
    <submittedName>
        <fullName evidence="1">Uncharacterized protein</fullName>
    </submittedName>
</protein>
<name>A0A2A5RZ46_9LACT</name>
<sequence>MNEGQKNGASWLLSEKIELLTPNISNMSAIALYFISEKETSKQKYVVELVLKILDDTQEIARVNLMLLSEVTWCA</sequence>
<proteinExistence type="predicted"/>
<keyword evidence="2" id="KW-1185">Reference proteome</keyword>
<dbReference type="AlphaFoldDB" id="A0A2A5RZ46"/>
<reference evidence="1 2" key="1">
    <citation type="submission" date="2014-12" db="EMBL/GenBank/DDBJ databases">
        <title>Draft genome sequences of 10 type strains of Lactococcus.</title>
        <authorList>
            <person name="Sun Z."/>
            <person name="Zhong Z."/>
            <person name="Liu W."/>
            <person name="Zhang W."/>
            <person name="Zhang H."/>
        </authorList>
    </citation>
    <scope>NUCLEOTIDE SEQUENCE [LARGE SCALE GENOMIC DNA]</scope>
    <source>
        <strain evidence="1 2">DSM 20686</strain>
    </source>
</reference>
<gene>
    <name evidence="1" type="ORF">RU87_GL001627</name>
</gene>
<evidence type="ECO:0000313" key="1">
    <source>
        <dbReference type="EMBL" id="PCS06418.1"/>
    </source>
</evidence>
<comment type="caution">
    <text evidence="1">The sequence shown here is derived from an EMBL/GenBank/DDBJ whole genome shotgun (WGS) entry which is preliminary data.</text>
</comment>
<evidence type="ECO:0000313" key="2">
    <source>
        <dbReference type="Proteomes" id="UP000242246"/>
    </source>
</evidence>
<accession>A0A2A5RZ46</accession>
<dbReference type="Proteomes" id="UP000242246">
    <property type="component" value="Unassembled WGS sequence"/>
</dbReference>
<organism evidence="1 2">
    <name type="scientific">Pseudolactococcus plantarum</name>
    <dbReference type="NCBI Taxonomy" id="1365"/>
    <lineage>
        <taxon>Bacteria</taxon>
        <taxon>Bacillati</taxon>
        <taxon>Bacillota</taxon>
        <taxon>Bacilli</taxon>
        <taxon>Lactobacillales</taxon>
        <taxon>Streptococcaceae</taxon>
        <taxon>Pseudolactococcus</taxon>
    </lineage>
</organism>
<dbReference type="EMBL" id="JXJX01000008">
    <property type="protein sequence ID" value="PCS06418.1"/>
    <property type="molecule type" value="Genomic_DNA"/>
</dbReference>
<dbReference type="STRING" id="1348632.GCA_001591745_01243"/>